<protein>
    <submittedName>
        <fullName evidence="2">C-type lectin domain-containing protein</fullName>
    </submittedName>
</protein>
<evidence type="ECO:0000313" key="1">
    <source>
        <dbReference type="Proteomes" id="UP000887576"/>
    </source>
</evidence>
<sequence>MFIISVVYGALGNFNYYWIGGTMKTAMMNGGKSVDVWSWTKDDALMTFSDWDPSAAIMGNCTGVKNNGYWSVIDCKTRNPFVCEIPAAIDYNYEFCDDGWAHFDLTHSCYKKFPDTRSVYQSTAENLCIQQGGHLASIHSVEENFFIGQLTSIGYKTDSIASVFWIGAKRDDNSANWYWTDGSPFDYSVWGYNFHYTNHFCGEYWPDYTTDVTNNPMVWNANDCGNTLYAYLCKKKAKGSQ</sequence>
<dbReference type="Proteomes" id="UP000887576">
    <property type="component" value="Unplaced"/>
</dbReference>
<organism evidence="1 2">
    <name type="scientific">Panagrolaimus sp. JU765</name>
    <dbReference type="NCBI Taxonomy" id="591449"/>
    <lineage>
        <taxon>Eukaryota</taxon>
        <taxon>Metazoa</taxon>
        <taxon>Ecdysozoa</taxon>
        <taxon>Nematoda</taxon>
        <taxon>Chromadorea</taxon>
        <taxon>Rhabditida</taxon>
        <taxon>Tylenchina</taxon>
        <taxon>Panagrolaimomorpha</taxon>
        <taxon>Panagrolaimoidea</taxon>
        <taxon>Panagrolaimidae</taxon>
        <taxon>Panagrolaimus</taxon>
    </lineage>
</organism>
<proteinExistence type="predicted"/>
<dbReference type="WBParaSite" id="JU765_v2.g5152.t1">
    <property type="protein sequence ID" value="JU765_v2.g5152.t1"/>
    <property type="gene ID" value="JU765_v2.g5152"/>
</dbReference>
<name>A0AC34RAI1_9BILA</name>
<accession>A0AC34RAI1</accession>
<reference evidence="2" key="1">
    <citation type="submission" date="2022-11" db="UniProtKB">
        <authorList>
            <consortium name="WormBaseParasite"/>
        </authorList>
    </citation>
    <scope>IDENTIFICATION</scope>
</reference>
<evidence type="ECO:0000313" key="2">
    <source>
        <dbReference type="WBParaSite" id="JU765_v2.g5152.t1"/>
    </source>
</evidence>